<dbReference type="Gene3D" id="3.90.1210.10">
    <property type="entry name" value="Antifreeze-like/N-acetylneuraminic acid synthase C-terminal domain"/>
    <property type="match status" value="1"/>
</dbReference>
<protein>
    <submittedName>
        <fullName evidence="3">Flp pilus assembly protein CpaB</fullName>
    </submittedName>
</protein>
<dbReference type="Pfam" id="PF08666">
    <property type="entry name" value="SAF"/>
    <property type="match status" value="1"/>
</dbReference>
<feature type="region of interest" description="Disordered" evidence="1">
    <location>
        <begin position="218"/>
        <end position="292"/>
    </location>
</feature>
<dbReference type="STRING" id="450378.GCA_001661675_00226"/>
<organism evidence="3 4">
    <name type="scientific">Croceicoccus marinus</name>
    <dbReference type="NCBI Taxonomy" id="450378"/>
    <lineage>
        <taxon>Bacteria</taxon>
        <taxon>Pseudomonadati</taxon>
        <taxon>Pseudomonadota</taxon>
        <taxon>Alphaproteobacteria</taxon>
        <taxon>Sphingomonadales</taxon>
        <taxon>Erythrobacteraceae</taxon>
        <taxon>Croceicoccus</taxon>
    </lineage>
</organism>
<evidence type="ECO:0000313" key="3">
    <source>
        <dbReference type="EMBL" id="ARU15033.1"/>
    </source>
</evidence>
<dbReference type="InterPro" id="IPR017592">
    <property type="entry name" value="Pilus_assmbl_Flp-typ_CpaB"/>
</dbReference>
<dbReference type="InterPro" id="IPR031571">
    <property type="entry name" value="RcpC_dom"/>
</dbReference>
<sequence length="292" mass="30712">MIGRNWIMLLVAIGVGLIAVVLANSYFSGIEAEQERLAEQQEVARIVVATQPLEFGTAITTENTRMQNFPANSVPTGAFFSVEELVQGGQVAIRPIVPGEPVLADKLSGRAVLSANLPDGMRAVSFPVNATTMVSGFVRPADVVDVLMTRGEGEDRIVEVIMESVPVLAIDQVANENATEPGVGGNVTVMVDQYDAQKITLARQLGQLSLALRNVENQEPGPGIAVSSRDIGSGYRPPVRTAYTEPRPSAPAAPRAPSAAPAAAPARPSGPSMTVVRGTDTADYSVDRLGGR</sequence>
<dbReference type="EMBL" id="CP019602">
    <property type="protein sequence ID" value="ARU15033.1"/>
    <property type="molecule type" value="Genomic_DNA"/>
</dbReference>
<keyword evidence="4" id="KW-1185">Reference proteome</keyword>
<evidence type="ECO:0000259" key="2">
    <source>
        <dbReference type="SMART" id="SM00858"/>
    </source>
</evidence>
<dbReference type="SMART" id="SM00858">
    <property type="entry name" value="SAF"/>
    <property type="match status" value="1"/>
</dbReference>
<dbReference type="InterPro" id="IPR013974">
    <property type="entry name" value="SAF"/>
</dbReference>
<dbReference type="RefSeq" id="WP_066842246.1">
    <property type="nucleotide sequence ID" value="NZ_CP019602.1"/>
</dbReference>
<dbReference type="Proteomes" id="UP000195807">
    <property type="component" value="Chromosome"/>
</dbReference>
<gene>
    <name evidence="3" type="ORF">A9D14_01125</name>
</gene>
<reference evidence="3 4" key="1">
    <citation type="submission" date="2017-01" db="EMBL/GenBank/DDBJ databases">
        <title>Complete genome sequence of esterase-producing bacterium Croceicoccus marinus E4A9.</title>
        <authorList>
            <person name="Wu Y.-H."/>
            <person name="Cheng H."/>
            <person name="Xu L."/>
            <person name="Huo Y.-Y."/>
            <person name="Wang C.-S."/>
            <person name="Xu X.-W."/>
        </authorList>
    </citation>
    <scope>NUCLEOTIDE SEQUENCE [LARGE SCALE GENOMIC DNA]</scope>
    <source>
        <strain evidence="3 4">E4A9</strain>
    </source>
</reference>
<dbReference type="CDD" id="cd11614">
    <property type="entry name" value="SAF_CpaB_FlgA_like"/>
    <property type="match status" value="1"/>
</dbReference>
<proteinExistence type="predicted"/>
<name>A0A1Z1F8H5_9SPHN</name>
<dbReference type="OrthoDB" id="163768at2"/>
<dbReference type="AlphaFoldDB" id="A0A1Z1F8H5"/>
<dbReference type="NCBIfam" id="TIGR03177">
    <property type="entry name" value="pilus_cpaB"/>
    <property type="match status" value="1"/>
</dbReference>
<feature type="compositionally biased region" description="Low complexity" evidence="1">
    <location>
        <begin position="246"/>
        <end position="269"/>
    </location>
</feature>
<dbReference type="KEGG" id="cman:A9D14_01125"/>
<evidence type="ECO:0000256" key="1">
    <source>
        <dbReference type="SAM" id="MobiDB-lite"/>
    </source>
</evidence>
<feature type="domain" description="SAF" evidence="2">
    <location>
        <begin position="44"/>
        <end position="108"/>
    </location>
</feature>
<accession>A0A1Z1F8H5</accession>
<evidence type="ECO:0000313" key="4">
    <source>
        <dbReference type="Proteomes" id="UP000195807"/>
    </source>
</evidence>
<dbReference type="Pfam" id="PF16976">
    <property type="entry name" value="RcpC"/>
    <property type="match status" value="1"/>
</dbReference>